<evidence type="ECO:0000313" key="2">
    <source>
        <dbReference type="EMBL" id="KAH3672903.1"/>
    </source>
</evidence>
<dbReference type="OrthoDB" id="341511at2759"/>
<organism evidence="2 3">
    <name type="scientific">Wickerhamomyces mucosus</name>
    <dbReference type="NCBI Taxonomy" id="1378264"/>
    <lineage>
        <taxon>Eukaryota</taxon>
        <taxon>Fungi</taxon>
        <taxon>Dikarya</taxon>
        <taxon>Ascomycota</taxon>
        <taxon>Saccharomycotina</taxon>
        <taxon>Saccharomycetes</taxon>
        <taxon>Phaffomycetales</taxon>
        <taxon>Wickerhamomycetaceae</taxon>
        <taxon>Wickerhamomyces</taxon>
    </lineage>
</organism>
<dbReference type="InterPro" id="IPR013894">
    <property type="entry name" value="RMI1_OB"/>
</dbReference>
<feature type="domain" description="RecQ mediated genome instability protein 1 OB-fold" evidence="1">
    <location>
        <begin position="37"/>
        <end position="197"/>
    </location>
</feature>
<keyword evidence="3" id="KW-1185">Reference proteome</keyword>
<evidence type="ECO:0000259" key="1">
    <source>
        <dbReference type="Pfam" id="PF08585"/>
    </source>
</evidence>
<dbReference type="AlphaFoldDB" id="A0A9P8TAY9"/>
<proteinExistence type="predicted"/>
<gene>
    <name evidence="2" type="ORF">WICMUC_003990</name>
</gene>
<dbReference type="InterPro" id="IPR042470">
    <property type="entry name" value="RMI1_N_C_sf"/>
</dbReference>
<dbReference type="EMBL" id="JAEUBF010001103">
    <property type="protein sequence ID" value="KAH3672903.1"/>
    <property type="molecule type" value="Genomic_DNA"/>
</dbReference>
<dbReference type="Proteomes" id="UP000769528">
    <property type="component" value="Unassembled WGS sequence"/>
</dbReference>
<comment type="caution">
    <text evidence="2">The sequence shown here is derived from an EMBL/GenBank/DDBJ whole genome shotgun (WGS) entry which is preliminary data.</text>
</comment>
<accession>A0A9P8TAY9</accession>
<reference evidence="2" key="2">
    <citation type="submission" date="2021-01" db="EMBL/GenBank/DDBJ databases">
        <authorList>
            <person name="Schikora-Tamarit M.A."/>
        </authorList>
    </citation>
    <scope>NUCLEOTIDE SEQUENCE</scope>
    <source>
        <strain evidence="2">CBS6341</strain>
    </source>
</reference>
<dbReference type="Pfam" id="PF08585">
    <property type="entry name" value="RMI1_N_C"/>
    <property type="match status" value="1"/>
</dbReference>
<sequence length="210" mass="23334">MSRYNTGDITKINTLIFDENPKSQRAKAASKHTVDRNASKIIHETLFQIVGVTNISLSKSSQIDEIMSMLDSSSVGADRLKYSKNKIVRNVNVEEDNDSSTTAMANNDQNDNSGISCANCYFKLTLQDSSGNLIYAVEIEKLPFLSSQVFKSGLPIHLGSKLLIKGASIVEGVIFLMQDNVEFLSGLVPEWNKDFAKRHLVFLQNELLKN</sequence>
<reference evidence="2" key="1">
    <citation type="journal article" date="2021" name="Open Biol.">
        <title>Shared evolutionary footprints suggest mitochondrial oxidative damage underlies multiple complex I losses in fungi.</title>
        <authorList>
            <person name="Schikora-Tamarit M.A."/>
            <person name="Marcet-Houben M."/>
            <person name="Nosek J."/>
            <person name="Gabaldon T."/>
        </authorList>
    </citation>
    <scope>NUCLEOTIDE SEQUENCE</scope>
    <source>
        <strain evidence="2">CBS6341</strain>
    </source>
</reference>
<evidence type="ECO:0000313" key="3">
    <source>
        <dbReference type="Proteomes" id="UP000769528"/>
    </source>
</evidence>
<protein>
    <recommendedName>
        <fullName evidence="1">RecQ mediated genome instability protein 1 OB-fold domain-containing protein</fullName>
    </recommendedName>
</protein>
<dbReference type="Gene3D" id="2.40.50.770">
    <property type="entry name" value="RecQ-mediated genome instability protein Rmi1, C-terminal domain"/>
    <property type="match status" value="1"/>
</dbReference>
<name>A0A9P8TAY9_9ASCO</name>